<dbReference type="Proteomes" id="UP000232149">
    <property type="component" value="Unassembled WGS sequence"/>
</dbReference>
<evidence type="ECO:0000313" key="3">
    <source>
        <dbReference type="Proteomes" id="UP000232149"/>
    </source>
</evidence>
<comment type="caution">
    <text evidence="1">The sequence shown here is derived from an EMBL/GenBank/DDBJ whole genome shotgun (WGS) entry which is preliminary data.</text>
</comment>
<evidence type="ECO:0000313" key="4">
    <source>
        <dbReference type="Proteomes" id="UP000232188"/>
    </source>
</evidence>
<sequence>MKIRKTIIQLFIFGIFYCCCQCGPRVAYNLYEEIPVIYPPLSKNEQVTLIKMSRDNSFINIDSHHFKLSGDKTGEIYWNIGTFLVEKGSEKERYDLAESNARTLGAGYLTP</sequence>
<accession>A0A2M9YMI3</accession>
<dbReference type="EMBL" id="NPDU01000026">
    <property type="protein sequence ID" value="PJZ61744.1"/>
    <property type="molecule type" value="Genomic_DNA"/>
</dbReference>
<organism evidence="1 4">
    <name type="scientific">Leptospira adleri</name>
    <dbReference type="NCBI Taxonomy" id="2023186"/>
    <lineage>
        <taxon>Bacteria</taxon>
        <taxon>Pseudomonadati</taxon>
        <taxon>Spirochaetota</taxon>
        <taxon>Spirochaetia</taxon>
        <taxon>Leptospirales</taxon>
        <taxon>Leptospiraceae</taxon>
        <taxon>Leptospira</taxon>
    </lineage>
</organism>
<evidence type="ECO:0000313" key="1">
    <source>
        <dbReference type="EMBL" id="PJZ52724.1"/>
    </source>
</evidence>
<name>A0A2M9YMI3_9LEPT</name>
<dbReference type="Proteomes" id="UP000232188">
    <property type="component" value="Unassembled WGS sequence"/>
</dbReference>
<evidence type="ECO:0000313" key="2">
    <source>
        <dbReference type="EMBL" id="PJZ61744.1"/>
    </source>
</evidence>
<reference evidence="3 4" key="1">
    <citation type="submission" date="2017-07" db="EMBL/GenBank/DDBJ databases">
        <title>Leptospira spp. isolated from tropical soils.</title>
        <authorList>
            <person name="Thibeaux R."/>
            <person name="Iraola G."/>
            <person name="Ferres I."/>
            <person name="Bierque E."/>
            <person name="Girault D."/>
            <person name="Soupe-Gilbert M.-E."/>
            <person name="Picardeau M."/>
            <person name="Goarant C."/>
        </authorList>
    </citation>
    <scope>NUCLEOTIDE SEQUENCE [LARGE SCALE GENOMIC DNA]</scope>
    <source>
        <strain evidence="1 4">FH2-B-C1</strain>
        <strain evidence="2 3">FH2-B-D1</strain>
    </source>
</reference>
<dbReference type="EMBL" id="NPDV01000011">
    <property type="protein sequence ID" value="PJZ52724.1"/>
    <property type="molecule type" value="Genomic_DNA"/>
</dbReference>
<keyword evidence="3" id="KW-1185">Reference proteome</keyword>
<proteinExistence type="predicted"/>
<dbReference type="AlphaFoldDB" id="A0A2M9YMI3"/>
<gene>
    <name evidence="2" type="ORF">CH376_11565</name>
    <name evidence="1" type="ORF">CH380_13285</name>
</gene>
<protein>
    <submittedName>
        <fullName evidence="1">Uncharacterized protein</fullName>
    </submittedName>
</protein>